<dbReference type="EMBL" id="UINC01023605">
    <property type="protein sequence ID" value="SVA95591.1"/>
    <property type="molecule type" value="Genomic_DNA"/>
</dbReference>
<dbReference type="InterPro" id="IPR000387">
    <property type="entry name" value="Tyr_Pase_dom"/>
</dbReference>
<evidence type="ECO:0000313" key="2">
    <source>
        <dbReference type="EMBL" id="SVA95591.1"/>
    </source>
</evidence>
<sequence length="212" mass="23742">MNPTDKISPGSWWRRLCEVTDRLFVCGDLPHLQSDPNGFHRVLGEWVMAGITHIVDLRGEACDADDVARHAPHIAYTWLGTHDAGGDQDFSWFDEGVTAITKALGDPDARVVVHCHMGVNRAPSMAFAALLELGYGIEDGLHAIRDARPIAKILYADSAVRWFADRDGWAEAFRSDAESRVWAWHKDYDVDVRWIISRIRHAGEEQVVEVAA</sequence>
<protein>
    <recommendedName>
        <fullName evidence="1">Tyrosine specific protein phosphatases domain-containing protein</fullName>
    </recommendedName>
</protein>
<dbReference type="InterPro" id="IPR029021">
    <property type="entry name" value="Prot-tyrosine_phosphatase-like"/>
</dbReference>
<gene>
    <name evidence="2" type="ORF">METZ01_LOCUS148445</name>
</gene>
<dbReference type="SUPFAM" id="SSF52799">
    <property type="entry name" value="(Phosphotyrosine protein) phosphatases II"/>
    <property type="match status" value="1"/>
</dbReference>
<reference evidence="2" key="1">
    <citation type="submission" date="2018-05" db="EMBL/GenBank/DDBJ databases">
        <authorList>
            <person name="Lanie J.A."/>
            <person name="Ng W.-L."/>
            <person name="Kazmierczak K.M."/>
            <person name="Andrzejewski T.M."/>
            <person name="Davidsen T.M."/>
            <person name="Wayne K.J."/>
            <person name="Tettelin H."/>
            <person name="Glass J.I."/>
            <person name="Rusch D."/>
            <person name="Podicherti R."/>
            <person name="Tsui H.-C.T."/>
            <person name="Winkler M.E."/>
        </authorList>
    </citation>
    <scope>NUCLEOTIDE SEQUENCE</scope>
</reference>
<evidence type="ECO:0000259" key="1">
    <source>
        <dbReference type="PROSITE" id="PS50056"/>
    </source>
</evidence>
<organism evidence="2">
    <name type="scientific">marine metagenome</name>
    <dbReference type="NCBI Taxonomy" id="408172"/>
    <lineage>
        <taxon>unclassified sequences</taxon>
        <taxon>metagenomes</taxon>
        <taxon>ecological metagenomes</taxon>
    </lineage>
</organism>
<dbReference type="Gene3D" id="3.90.190.10">
    <property type="entry name" value="Protein tyrosine phosphatase superfamily"/>
    <property type="match status" value="1"/>
</dbReference>
<dbReference type="PROSITE" id="PS50056">
    <property type="entry name" value="TYR_PHOSPHATASE_2"/>
    <property type="match status" value="1"/>
</dbReference>
<feature type="domain" description="Tyrosine specific protein phosphatases" evidence="1">
    <location>
        <begin position="91"/>
        <end position="149"/>
    </location>
</feature>
<accession>A0A382A2Y4</accession>
<name>A0A382A2Y4_9ZZZZ</name>
<dbReference type="CDD" id="cd14498">
    <property type="entry name" value="DSP"/>
    <property type="match status" value="1"/>
</dbReference>
<proteinExistence type="predicted"/>
<dbReference type="AlphaFoldDB" id="A0A382A2Y4"/>